<sequence>MAQSAGPPAVAFRGVVKQYGSVRAVDGIDLTIARGESVALLGPNGAGKSTTIGILLGLVPPDEGTVEVFGKRPEQAMRAGHLGAMLQEGKMIPRVTVRELVGFVRQTYRDPLPLAEVLDLAQLTGIAGQRVDRLSGGQAQRVRFALALAGNPDLVVLDEPTAALDVESRRELWAAMQRYAERGNTVLFSTHYLEEADTSADRVVVIAAGKVVADDTPARIKNMIEGRTVSFVPRGAQEGYELLPGVTGVQFHGGRVHLRTTESDRTVHALARADAFDDLEVSGVGLEEAFIALTHGARHRETANAEGQDR</sequence>
<reference evidence="7" key="1">
    <citation type="submission" date="2022-03" db="EMBL/GenBank/DDBJ databases">
        <title>Streptomyces 7R015 and 7R016 isolated from Barleria lupulina in Thailand.</title>
        <authorList>
            <person name="Kanchanasin P."/>
            <person name="Phongsopitanun W."/>
            <person name="Tanasupawat S."/>
        </authorList>
    </citation>
    <scope>NUCLEOTIDE SEQUENCE</scope>
    <source>
        <strain evidence="7">7R016</strain>
    </source>
</reference>
<dbReference type="InterPro" id="IPR017871">
    <property type="entry name" value="ABC_transporter-like_CS"/>
</dbReference>
<gene>
    <name evidence="7" type="ORF">MQN93_08335</name>
</gene>
<proteinExistence type="predicted"/>
<dbReference type="InterPro" id="IPR003593">
    <property type="entry name" value="AAA+_ATPase"/>
</dbReference>
<evidence type="ECO:0000313" key="7">
    <source>
        <dbReference type="EMBL" id="MCI3239730.1"/>
    </source>
</evidence>
<evidence type="ECO:0000256" key="1">
    <source>
        <dbReference type="ARBA" id="ARBA00004202"/>
    </source>
</evidence>
<dbReference type="GO" id="GO:0005524">
    <property type="term" value="F:ATP binding"/>
    <property type="evidence" value="ECO:0007669"/>
    <property type="project" value="UniProtKB-KW"/>
</dbReference>
<keyword evidence="4 7" id="KW-0067">ATP-binding</keyword>
<keyword evidence="5" id="KW-0046">Antibiotic resistance</keyword>
<protein>
    <submittedName>
        <fullName evidence="7">ABC transporter ATP-binding protein</fullName>
    </submittedName>
</protein>
<dbReference type="Pfam" id="PF00005">
    <property type="entry name" value="ABC_tran"/>
    <property type="match status" value="1"/>
</dbReference>
<dbReference type="Gene3D" id="3.40.50.300">
    <property type="entry name" value="P-loop containing nucleotide triphosphate hydrolases"/>
    <property type="match status" value="1"/>
</dbReference>
<evidence type="ECO:0000313" key="8">
    <source>
        <dbReference type="Proteomes" id="UP001165270"/>
    </source>
</evidence>
<feature type="domain" description="ABC transporter" evidence="6">
    <location>
        <begin position="10"/>
        <end position="233"/>
    </location>
</feature>
<dbReference type="PANTHER" id="PTHR42711">
    <property type="entry name" value="ABC TRANSPORTER ATP-BINDING PROTEIN"/>
    <property type="match status" value="1"/>
</dbReference>
<keyword evidence="2" id="KW-0813">Transport</keyword>
<dbReference type="InterPro" id="IPR050763">
    <property type="entry name" value="ABC_transporter_ATP-binding"/>
</dbReference>
<comment type="caution">
    <text evidence="7">The sequence shown here is derived from an EMBL/GenBank/DDBJ whole genome shotgun (WGS) entry which is preliminary data.</text>
</comment>
<comment type="subcellular location">
    <subcellularLocation>
        <location evidence="1">Cell membrane</location>
        <topology evidence="1">Peripheral membrane protein</topology>
    </subcellularLocation>
</comment>
<dbReference type="InterPro" id="IPR003439">
    <property type="entry name" value="ABC_transporter-like_ATP-bd"/>
</dbReference>
<organism evidence="7 8">
    <name type="scientific">Streptomyces spinosisporus</name>
    <dbReference type="NCBI Taxonomy" id="2927582"/>
    <lineage>
        <taxon>Bacteria</taxon>
        <taxon>Bacillati</taxon>
        <taxon>Actinomycetota</taxon>
        <taxon>Actinomycetes</taxon>
        <taxon>Kitasatosporales</taxon>
        <taxon>Streptomycetaceae</taxon>
        <taxon>Streptomyces</taxon>
    </lineage>
</organism>
<dbReference type="InterPro" id="IPR027417">
    <property type="entry name" value="P-loop_NTPase"/>
</dbReference>
<keyword evidence="8" id="KW-1185">Reference proteome</keyword>
<dbReference type="RefSeq" id="WP_037782433.1">
    <property type="nucleotide sequence ID" value="NZ_JALDAX010000003.1"/>
</dbReference>
<name>A0ABS9XCC2_9ACTN</name>
<dbReference type="PANTHER" id="PTHR42711:SF17">
    <property type="entry name" value="ABC TRANSPORTER ATP-BINDING PROTEIN"/>
    <property type="match status" value="1"/>
</dbReference>
<dbReference type="SMART" id="SM00382">
    <property type="entry name" value="AAA"/>
    <property type="match status" value="1"/>
</dbReference>
<dbReference type="PROSITE" id="PS50893">
    <property type="entry name" value="ABC_TRANSPORTER_2"/>
    <property type="match status" value="1"/>
</dbReference>
<dbReference type="EMBL" id="JALDAX010000003">
    <property type="protein sequence ID" value="MCI3239730.1"/>
    <property type="molecule type" value="Genomic_DNA"/>
</dbReference>
<evidence type="ECO:0000256" key="2">
    <source>
        <dbReference type="ARBA" id="ARBA00022448"/>
    </source>
</evidence>
<dbReference type="PROSITE" id="PS00211">
    <property type="entry name" value="ABC_TRANSPORTER_1"/>
    <property type="match status" value="1"/>
</dbReference>
<dbReference type="CDD" id="cd03230">
    <property type="entry name" value="ABC_DR_subfamily_A"/>
    <property type="match status" value="1"/>
</dbReference>
<evidence type="ECO:0000259" key="6">
    <source>
        <dbReference type="PROSITE" id="PS50893"/>
    </source>
</evidence>
<dbReference type="SUPFAM" id="SSF52540">
    <property type="entry name" value="P-loop containing nucleoside triphosphate hydrolases"/>
    <property type="match status" value="1"/>
</dbReference>
<evidence type="ECO:0000256" key="4">
    <source>
        <dbReference type="ARBA" id="ARBA00022840"/>
    </source>
</evidence>
<evidence type="ECO:0000256" key="5">
    <source>
        <dbReference type="ARBA" id="ARBA00023251"/>
    </source>
</evidence>
<evidence type="ECO:0000256" key="3">
    <source>
        <dbReference type="ARBA" id="ARBA00022741"/>
    </source>
</evidence>
<accession>A0ABS9XCC2</accession>
<dbReference type="Proteomes" id="UP001165270">
    <property type="component" value="Unassembled WGS sequence"/>
</dbReference>
<keyword evidence="3" id="KW-0547">Nucleotide-binding</keyword>